<organism evidence="2 3">
    <name type="scientific">Gordonia aquimaris</name>
    <dbReference type="NCBI Taxonomy" id="2984863"/>
    <lineage>
        <taxon>Bacteria</taxon>
        <taxon>Bacillati</taxon>
        <taxon>Actinomycetota</taxon>
        <taxon>Actinomycetes</taxon>
        <taxon>Mycobacteriales</taxon>
        <taxon>Gordoniaceae</taxon>
        <taxon>Gordonia</taxon>
    </lineage>
</organism>
<dbReference type="Pfam" id="PF13360">
    <property type="entry name" value="PQQ_2"/>
    <property type="match status" value="1"/>
</dbReference>
<dbReference type="InterPro" id="IPR002372">
    <property type="entry name" value="PQQ_rpt_dom"/>
</dbReference>
<dbReference type="InterPro" id="IPR015943">
    <property type="entry name" value="WD40/YVTN_repeat-like_dom_sf"/>
</dbReference>
<reference evidence="2" key="1">
    <citation type="submission" date="2022-10" db="EMBL/GenBank/DDBJ databases">
        <title>WGS of marine actinomycetes from Thailand.</title>
        <authorList>
            <person name="Thawai C."/>
        </authorList>
    </citation>
    <scope>NUCLEOTIDE SEQUENCE</scope>
    <source>
        <strain evidence="2">SW21</strain>
    </source>
</reference>
<keyword evidence="3" id="KW-1185">Reference proteome</keyword>
<sequence length="451" mass="47452">MAAAAPVGEGARTENARRTPMIVATILASVVAVLVTSCSDGHIDIRSVASAGWSSYGGNAANSNFAYPAVPEDLELSWTRPTGGPVTAPLTISGNGNVGVTSSTANGCNLLILDPRNGRKNFCKRMRTGTEVNSLLVDQFDQPYVGEESMFLAFSAGGAIRWRMPMIGVPLSAKFAAPGEVLVATTQGQLLLLNSQTSDFTAPEVRLRTDMNPDDPTFGFGECVTNGPRCAIPAPPAVDTANERFFVNFWPQGAIASQIRAMSYATEDGGRTMREIWHADVPGGVIGAPTLSADGSTVYAFSRLGRIVAIDAASGATRWTYDNGGYGFATMSVSPDGLIIPTGVLGAPLTLLRDAGDHAEQVWQRDDLAVVSLSTLTDQDTAWTVVRDEGKDSLSLTEVSAADGTTMRTLPLPESVGFATGVAVSPWGQIATATNIGKVYFFDSKASIESR</sequence>
<name>A0A9X3D4G9_9ACTN</name>
<dbReference type="AlphaFoldDB" id="A0A9X3D4G9"/>
<dbReference type="SMART" id="SM00564">
    <property type="entry name" value="PQQ"/>
    <property type="match status" value="1"/>
</dbReference>
<comment type="caution">
    <text evidence="2">The sequence shown here is derived from an EMBL/GenBank/DDBJ whole genome shotgun (WGS) entry which is preliminary data.</text>
</comment>
<dbReference type="InterPro" id="IPR011047">
    <property type="entry name" value="Quinoprotein_ADH-like_sf"/>
</dbReference>
<evidence type="ECO:0000313" key="3">
    <source>
        <dbReference type="Proteomes" id="UP001143347"/>
    </source>
</evidence>
<evidence type="ECO:0000313" key="2">
    <source>
        <dbReference type="EMBL" id="MCX2964701.1"/>
    </source>
</evidence>
<dbReference type="SUPFAM" id="SSF50998">
    <property type="entry name" value="Quinoprotein alcohol dehydrogenase-like"/>
    <property type="match status" value="1"/>
</dbReference>
<proteinExistence type="predicted"/>
<dbReference type="EMBL" id="JAPKFM010000010">
    <property type="protein sequence ID" value="MCX2964701.1"/>
    <property type="molecule type" value="Genomic_DNA"/>
</dbReference>
<feature type="domain" description="Pyrrolo-quinoline quinone repeat" evidence="1">
    <location>
        <begin position="274"/>
        <end position="380"/>
    </location>
</feature>
<dbReference type="InterPro" id="IPR018391">
    <property type="entry name" value="PQQ_b-propeller_rpt"/>
</dbReference>
<dbReference type="RefSeq" id="WP_235722516.1">
    <property type="nucleotide sequence ID" value="NZ_JAPKFM010000010.1"/>
</dbReference>
<protein>
    <submittedName>
        <fullName evidence="2">PQQ-binding-like beta-propeller repeat protein</fullName>
    </submittedName>
</protein>
<dbReference type="Gene3D" id="2.130.10.10">
    <property type="entry name" value="YVTN repeat-like/Quinoprotein amine dehydrogenase"/>
    <property type="match status" value="2"/>
</dbReference>
<dbReference type="Proteomes" id="UP001143347">
    <property type="component" value="Unassembled WGS sequence"/>
</dbReference>
<accession>A0A9X3D4G9</accession>
<evidence type="ECO:0000259" key="1">
    <source>
        <dbReference type="Pfam" id="PF13360"/>
    </source>
</evidence>
<gene>
    <name evidence="2" type="ORF">OSB52_11415</name>
</gene>